<dbReference type="HOGENOM" id="CLU_334713_0_0_1"/>
<dbReference type="InterPro" id="IPR011989">
    <property type="entry name" value="ARM-like"/>
</dbReference>
<dbReference type="RefSeq" id="XP_009018365.1">
    <property type="nucleotide sequence ID" value="XM_009020117.1"/>
</dbReference>
<sequence>MTSPFLASQQVINHININDAVRVKMTSIIIKSCGITTITSVKTPPATTAATSAATAAATTKKDALTKTNQNQASQPGATFSHYYWSPHLSVTCQFDLDFSAPECHIEAAADIQTDSGRQVVATSATPTFLDDFSSTTSINNHNIAKQQQQQSLSTSSTFNTAVTTIVVDTATTIPATATATNATITATPSSSWDMFSFGLLICSIFNDGKSILSSGSSNSSVSSSNSIGSNSIGGGSSSSGNISFNNYMKQVAKLPDLFSDVSKRMPSSIVEPVEKLLDREPTYRPTAQLFMLLKCFDDPIVQCLRRLDSILQKDTMQKIDFFNRLNQVIPKIPPAMQYTYLIPFFDDMLQQREQQLHQTQQQQQQQLPQQQQPDNLTLLLPSLLCLIQLSSLEDYRLKVKPLVSNILNMQKSTEITIYILERLEIILSKSNDSDIQTDVLPMVFHTLETNSVPGHEAAISIFDTIRRYIDDSTIKNLILPRTKTLFLMSNNVLTKLNALACLDRLIDSFDKMTVLEEVLPFLTEITCSDVDITMAIIAIYRHLLSDRKYGLTHNILATKVIPSLIPYAVAPGLTIAQFTQLIELLREMLGQVDQQRRLKMMGEAPNILALEGRSNLQQMHVQQQQQQQQTPPTPNIRLPDDNQSCASGSRSRRVSCTSSISNSSNFSGYFGKRLSQDFRFNMYEPNSPLNKYLLTVDRRNSINRYGCRQAPSNPELQARTSSKDSLLSNQAYRKCSSFTGLGSEEKTVLERIVRDRRASMAPRGSISTGAGAPHIHVSEASLGVGGSENNFGGWSWFGSNRRCSTQSVGPVVQPEPGRRSSQGKILDSIQNELRRASFQGICESAVQFFSGK</sequence>
<dbReference type="InterPro" id="IPR016024">
    <property type="entry name" value="ARM-type_fold"/>
</dbReference>
<dbReference type="SUPFAM" id="SSF48371">
    <property type="entry name" value="ARM repeat"/>
    <property type="match status" value="1"/>
</dbReference>
<dbReference type="InParanoid" id="T1FTG6"/>
<proteinExistence type="predicted"/>
<dbReference type="Gene3D" id="1.25.10.10">
    <property type="entry name" value="Leucine-rich Repeat Variant"/>
    <property type="match status" value="1"/>
</dbReference>
<accession>T1FTG6</accession>
<dbReference type="EnsemblMetazoa" id="HelroT191964">
    <property type="protein sequence ID" value="HelroP191964"/>
    <property type="gene ID" value="HelroG191964"/>
</dbReference>
<feature type="region of interest" description="Disordered" evidence="1">
    <location>
        <begin position="619"/>
        <end position="653"/>
    </location>
</feature>
<dbReference type="EMBL" id="AMQM01004565">
    <property type="status" value="NOT_ANNOTATED_CDS"/>
    <property type="molecule type" value="Genomic_DNA"/>
</dbReference>
<reference evidence="3" key="3">
    <citation type="submission" date="2015-06" db="UniProtKB">
        <authorList>
            <consortium name="EnsemblMetazoa"/>
        </authorList>
    </citation>
    <scope>IDENTIFICATION</scope>
</reference>
<evidence type="ECO:0000256" key="1">
    <source>
        <dbReference type="SAM" id="MobiDB-lite"/>
    </source>
</evidence>
<reference evidence="4" key="1">
    <citation type="submission" date="2012-12" db="EMBL/GenBank/DDBJ databases">
        <authorList>
            <person name="Hellsten U."/>
            <person name="Grimwood J."/>
            <person name="Chapman J.A."/>
            <person name="Shapiro H."/>
            <person name="Aerts A."/>
            <person name="Otillar R.P."/>
            <person name="Terry A.Y."/>
            <person name="Boore J.L."/>
            <person name="Simakov O."/>
            <person name="Marletaz F."/>
            <person name="Cho S.-J."/>
            <person name="Edsinger-Gonzales E."/>
            <person name="Havlak P."/>
            <person name="Kuo D.-H."/>
            <person name="Larsson T."/>
            <person name="Lv J."/>
            <person name="Arendt D."/>
            <person name="Savage R."/>
            <person name="Osoegawa K."/>
            <person name="de Jong P."/>
            <person name="Lindberg D.R."/>
            <person name="Seaver E.C."/>
            <person name="Weisblat D.A."/>
            <person name="Putnam N.H."/>
            <person name="Grigoriev I.V."/>
            <person name="Rokhsar D.S."/>
        </authorList>
    </citation>
    <scope>NUCLEOTIDE SEQUENCE</scope>
</reference>
<dbReference type="KEGG" id="hro:HELRODRAFT_191964"/>
<organism evidence="3 4">
    <name type="scientific">Helobdella robusta</name>
    <name type="common">Californian leech</name>
    <dbReference type="NCBI Taxonomy" id="6412"/>
    <lineage>
        <taxon>Eukaryota</taxon>
        <taxon>Metazoa</taxon>
        <taxon>Spiralia</taxon>
        <taxon>Lophotrochozoa</taxon>
        <taxon>Annelida</taxon>
        <taxon>Clitellata</taxon>
        <taxon>Hirudinea</taxon>
        <taxon>Rhynchobdellida</taxon>
        <taxon>Glossiphoniidae</taxon>
        <taxon>Helobdella</taxon>
    </lineage>
</organism>
<reference evidence="2 4" key="2">
    <citation type="journal article" date="2013" name="Nature">
        <title>Insights into bilaterian evolution from three spiralian genomes.</title>
        <authorList>
            <person name="Simakov O."/>
            <person name="Marletaz F."/>
            <person name="Cho S.J."/>
            <person name="Edsinger-Gonzales E."/>
            <person name="Havlak P."/>
            <person name="Hellsten U."/>
            <person name="Kuo D.H."/>
            <person name="Larsson T."/>
            <person name="Lv J."/>
            <person name="Arendt D."/>
            <person name="Savage R."/>
            <person name="Osoegawa K."/>
            <person name="de Jong P."/>
            <person name="Grimwood J."/>
            <person name="Chapman J.A."/>
            <person name="Shapiro H."/>
            <person name="Aerts A."/>
            <person name="Otillar R.P."/>
            <person name="Terry A.Y."/>
            <person name="Boore J.L."/>
            <person name="Grigoriev I.V."/>
            <person name="Lindberg D.R."/>
            <person name="Seaver E.C."/>
            <person name="Weisblat D.A."/>
            <person name="Putnam N.H."/>
            <person name="Rokhsar D.S."/>
        </authorList>
    </citation>
    <scope>NUCLEOTIDE SEQUENCE</scope>
</reference>
<dbReference type="eggNOG" id="KOG2137">
    <property type="taxonomic scope" value="Eukaryota"/>
</dbReference>
<keyword evidence="4" id="KW-1185">Reference proteome</keyword>
<dbReference type="GeneID" id="20212113"/>
<evidence type="ECO:0000313" key="4">
    <source>
        <dbReference type="Proteomes" id="UP000015101"/>
    </source>
</evidence>
<evidence type="ECO:0000313" key="2">
    <source>
        <dbReference type="EMBL" id="ESO03808.1"/>
    </source>
</evidence>
<name>T1FTG6_HELRO</name>
<dbReference type="PANTHER" id="PTHR12984:SF16">
    <property type="entry name" value="BLACK MATCH, ISOFORM H"/>
    <property type="match status" value="1"/>
</dbReference>
<evidence type="ECO:0008006" key="5">
    <source>
        <dbReference type="Google" id="ProtNLM"/>
    </source>
</evidence>
<protein>
    <recommendedName>
        <fullName evidence="5">SCY1-like protein 2</fullName>
    </recommendedName>
</protein>
<dbReference type="OrthoDB" id="79687at2759"/>
<dbReference type="CTD" id="20212113"/>
<feature type="compositionally biased region" description="Low complexity" evidence="1">
    <location>
        <begin position="619"/>
        <end position="630"/>
    </location>
</feature>
<dbReference type="Proteomes" id="UP000015101">
    <property type="component" value="Unassembled WGS sequence"/>
</dbReference>
<dbReference type="InterPro" id="IPR051177">
    <property type="entry name" value="CIK-Related_Protein"/>
</dbReference>
<dbReference type="PANTHER" id="PTHR12984">
    <property type="entry name" value="SCY1-RELATED S/T PROTEIN KINASE-LIKE"/>
    <property type="match status" value="1"/>
</dbReference>
<evidence type="ECO:0000313" key="3">
    <source>
        <dbReference type="EnsemblMetazoa" id="HelroP191964"/>
    </source>
</evidence>
<dbReference type="AlphaFoldDB" id="T1FTG6"/>
<dbReference type="EMBL" id="KB096590">
    <property type="protein sequence ID" value="ESO03808.1"/>
    <property type="molecule type" value="Genomic_DNA"/>
</dbReference>
<gene>
    <name evidence="3" type="primary">20212113</name>
    <name evidence="2" type="ORF">HELRODRAFT_191964</name>
</gene>